<dbReference type="EMBL" id="NCKV01006655">
    <property type="protein sequence ID" value="RWS23333.1"/>
    <property type="molecule type" value="Genomic_DNA"/>
</dbReference>
<evidence type="ECO:0000313" key="5">
    <source>
        <dbReference type="EMBL" id="RWS23333.1"/>
    </source>
</evidence>
<dbReference type="OrthoDB" id="10019422at2759"/>
<comment type="caution">
    <text evidence="5">The sequence shown here is derived from an EMBL/GenBank/DDBJ whole genome shotgun (WGS) entry which is preliminary data.</text>
</comment>
<proteinExistence type="inferred from homology"/>
<sequence length="156" mass="17779">MANVTRKDVTDLLLAFKRRKQITFTELADKLGRNKVWTTAAILGQHPMSETEATTVLRELDMNEKSITNLDDVKRILMECPLRGNYPWPPSDPTLYRLYEITQIYGPSIKAVAHELCGDGIISGINCKIDVNKQLVDGDDWVEIKILGKFLRYPNE</sequence>
<dbReference type="SUPFAM" id="SSF55234">
    <property type="entry name" value="Cyanase C-terminal domain"/>
    <property type="match status" value="1"/>
</dbReference>
<accession>A0A443S759</accession>
<feature type="active site" evidence="3">
    <location>
        <position position="123"/>
    </location>
</feature>
<dbReference type="Gene3D" id="1.10.260.40">
    <property type="entry name" value="lambda repressor-like DNA-binding domains"/>
    <property type="match status" value="1"/>
</dbReference>
<evidence type="ECO:0000259" key="4">
    <source>
        <dbReference type="SMART" id="SM01116"/>
    </source>
</evidence>
<dbReference type="STRING" id="299467.A0A443S759"/>
<comment type="function">
    <text evidence="1 3">Catalyzes the reaction of cyanate with bicarbonate to produce ammonia and carbon dioxide.</text>
</comment>
<feature type="domain" description="Cyanate lyase C-terminal" evidence="4">
    <location>
        <begin position="84"/>
        <end position="156"/>
    </location>
</feature>
<dbReference type="PANTHER" id="PTHR34186:SF2">
    <property type="entry name" value="CYANATE HYDRATASE"/>
    <property type="match status" value="1"/>
</dbReference>
<dbReference type="Pfam" id="PF02560">
    <property type="entry name" value="Cyanate_lyase"/>
    <property type="match status" value="1"/>
</dbReference>
<dbReference type="VEuPathDB" id="VectorBase:LDEU008707"/>
<name>A0A443S759_9ACAR</name>
<dbReference type="NCBIfam" id="TIGR00673">
    <property type="entry name" value="cynS"/>
    <property type="match status" value="1"/>
</dbReference>
<evidence type="ECO:0000256" key="1">
    <source>
        <dbReference type="ARBA" id="ARBA00003561"/>
    </source>
</evidence>
<dbReference type="HAMAP" id="MF_00535">
    <property type="entry name" value="Cyanate_hydrat"/>
    <property type="match status" value="1"/>
</dbReference>
<evidence type="ECO:0000256" key="3">
    <source>
        <dbReference type="HAMAP-Rule" id="MF_03139"/>
    </source>
</evidence>
<dbReference type="SUPFAM" id="SSF47413">
    <property type="entry name" value="lambda repressor-like DNA-binding domains"/>
    <property type="match status" value="1"/>
</dbReference>
<dbReference type="InterPro" id="IPR008076">
    <property type="entry name" value="Cyanase"/>
</dbReference>
<dbReference type="EC" id="4.2.1.104" evidence="3"/>
<comment type="similarity">
    <text evidence="3">Belongs to the cyanase family.</text>
</comment>
<protein>
    <recommendedName>
        <fullName evidence="3">Cyanate hydratase</fullName>
        <shortName evidence="3">Cyanase</shortName>
        <ecNumber evidence="3">4.2.1.104</ecNumber>
    </recommendedName>
    <alternativeName>
        <fullName evidence="3">Cyanate hydrolase</fullName>
    </alternativeName>
    <alternativeName>
        <fullName evidence="3">Cyanate lyase</fullName>
    </alternativeName>
</protein>
<dbReference type="GO" id="GO:0008824">
    <property type="term" value="F:cyanate hydratase activity"/>
    <property type="evidence" value="ECO:0007669"/>
    <property type="project" value="UniProtKB-UniRule"/>
</dbReference>
<feature type="active site" evidence="3">
    <location>
        <position position="97"/>
    </location>
</feature>
<reference evidence="5 6" key="1">
    <citation type="journal article" date="2018" name="Gigascience">
        <title>Genomes of trombidid mites reveal novel predicted allergens and laterally-transferred genes associated with secondary metabolism.</title>
        <authorList>
            <person name="Dong X."/>
            <person name="Chaisiri K."/>
            <person name="Xia D."/>
            <person name="Armstrong S.D."/>
            <person name="Fang Y."/>
            <person name="Donnelly M.J."/>
            <person name="Kadowaki T."/>
            <person name="McGarry J.W."/>
            <person name="Darby A.C."/>
            <person name="Makepeace B.L."/>
        </authorList>
    </citation>
    <scope>NUCLEOTIDE SEQUENCE [LARGE SCALE GENOMIC DNA]</scope>
    <source>
        <strain evidence="5">UoL-UT</strain>
    </source>
</reference>
<dbReference type="PRINTS" id="PR01693">
    <property type="entry name" value="CYANASE"/>
</dbReference>
<feature type="active site" evidence="3">
    <location>
        <position position="100"/>
    </location>
</feature>
<evidence type="ECO:0000313" key="6">
    <source>
        <dbReference type="Proteomes" id="UP000288716"/>
    </source>
</evidence>
<evidence type="ECO:0000256" key="2">
    <source>
        <dbReference type="ARBA" id="ARBA00023239"/>
    </source>
</evidence>
<comment type="catalytic activity">
    <reaction evidence="3">
        <text>cyanate + hydrogencarbonate + 3 H(+) = NH4(+) + 2 CO2</text>
        <dbReference type="Rhea" id="RHEA:11120"/>
        <dbReference type="ChEBI" id="CHEBI:15378"/>
        <dbReference type="ChEBI" id="CHEBI:16526"/>
        <dbReference type="ChEBI" id="CHEBI:17544"/>
        <dbReference type="ChEBI" id="CHEBI:28938"/>
        <dbReference type="ChEBI" id="CHEBI:29195"/>
        <dbReference type="EC" id="4.2.1.104"/>
    </reaction>
</comment>
<keyword evidence="6" id="KW-1185">Reference proteome</keyword>
<dbReference type="Proteomes" id="UP000288716">
    <property type="component" value="Unassembled WGS sequence"/>
</dbReference>
<dbReference type="SMART" id="SM01116">
    <property type="entry name" value="Cyanate_lyase"/>
    <property type="match status" value="1"/>
</dbReference>
<dbReference type="Pfam" id="PF21291">
    <property type="entry name" value="CYNS_N"/>
    <property type="match status" value="1"/>
</dbReference>
<dbReference type="Gene3D" id="3.30.1160.10">
    <property type="entry name" value="Cyanate lyase, C-terminal domain"/>
    <property type="match status" value="1"/>
</dbReference>
<dbReference type="PIRSF" id="PIRSF001263">
    <property type="entry name" value="Cyanate_hydratas"/>
    <property type="match status" value="1"/>
</dbReference>
<dbReference type="InterPro" id="IPR010982">
    <property type="entry name" value="Lambda_DNA-bd_dom_sf"/>
</dbReference>
<organism evidence="5 6">
    <name type="scientific">Leptotrombidium deliense</name>
    <dbReference type="NCBI Taxonomy" id="299467"/>
    <lineage>
        <taxon>Eukaryota</taxon>
        <taxon>Metazoa</taxon>
        <taxon>Ecdysozoa</taxon>
        <taxon>Arthropoda</taxon>
        <taxon>Chelicerata</taxon>
        <taxon>Arachnida</taxon>
        <taxon>Acari</taxon>
        <taxon>Acariformes</taxon>
        <taxon>Trombidiformes</taxon>
        <taxon>Prostigmata</taxon>
        <taxon>Anystina</taxon>
        <taxon>Parasitengona</taxon>
        <taxon>Trombiculoidea</taxon>
        <taxon>Trombiculidae</taxon>
        <taxon>Leptotrombidium</taxon>
    </lineage>
</organism>
<gene>
    <name evidence="5" type="ORF">B4U80_05808</name>
</gene>
<dbReference type="InterPro" id="IPR036581">
    <property type="entry name" value="Cyanate_lyase_C_sf"/>
</dbReference>
<dbReference type="InterPro" id="IPR003712">
    <property type="entry name" value="Cyanate_lyase_C"/>
</dbReference>
<dbReference type="InterPro" id="IPR048564">
    <property type="entry name" value="CYNS_N"/>
</dbReference>
<dbReference type="AlphaFoldDB" id="A0A443S759"/>
<keyword evidence="2 3" id="KW-0456">Lyase</keyword>
<dbReference type="PANTHER" id="PTHR34186">
    <property type="entry name" value="CYANATE HYDRATASE"/>
    <property type="match status" value="1"/>
</dbReference>
<dbReference type="GO" id="GO:0003677">
    <property type="term" value="F:DNA binding"/>
    <property type="evidence" value="ECO:0007669"/>
    <property type="project" value="InterPro"/>
</dbReference>